<evidence type="ECO:0000259" key="9">
    <source>
        <dbReference type="Pfam" id="PF12804"/>
    </source>
</evidence>
<dbReference type="SUPFAM" id="SSF53448">
    <property type="entry name" value="Nucleotide-diphospho-sugar transferases"/>
    <property type="match status" value="1"/>
</dbReference>
<dbReference type="Proteomes" id="UP000602284">
    <property type="component" value="Unassembled WGS sequence"/>
</dbReference>
<keyword evidence="1 8" id="KW-0963">Cytoplasm</keyword>
<comment type="cofactor">
    <cofactor evidence="8">
        <name>Mg(2+)</name>
        <dbReference type="ChEBI" id="CHEBI:18420"/>
    </cofactor>
</comment>
<proteinExistence type="inferred from homology"/>
<evidence type="ECO:0000256" key="5">
    <source>
        <dbReference type="ARBA" id="ARBA00022842"/>
    </source>
</evidence>
<evidence type="ECO:0000256" key="3">
    <source>
        <dbReference type="ARBA" id="ARBA00022723"/>
    </source>
</evidence>
<evidence type="ECO:0000256" key="7">
    <source>
        <dbReference type="ARBA" id="ARBA00023150"/>
    </source>
</evidence>
<dbReference type="HAMAP" id="MF_00316">
    <property type="entry name" value="MobA"/>
    <property type="match status" value="1"/>
</dbReference>
<sequence>MGGRSKRMGVSKQWLPFANRPLLLHSYDRLRTVCQEVVAVTNDVQDQQRVQDLGLRAVRDFFPDQGPLAGLHAGLQGLEEHQTAVLLGCDLPFLRRQVLQDLIHELERDPELDAVVPCEGGDGHLYPVCAVYRARVRQVAEEHLRRGENAMRRFLAEIRVLYIPTERWAACSPHPFFNMNTPEDYEEACILWKREGFGDHE</sequence>
<dbReference type="Pfam" id="PF12804">
    <property type="entry name" value="NTP_transf_3"/>
    <property type="match status" value="1"/>
</dbReference>
<protein>
    <recommendedName>
        <fullName evidence="8">Probable molybdenum cofactor guanylyltransferase</fullName>
        <shortName evidence="8">MoCo guanylyltransferase</shortName>
        <ecNumber evidence="8">2.7.7.77</ecNumber>
    </recommendedName>
    <alternativeName>
        <fullName evidence="8">GTP:molybdopterin guanylyltransferase</fullName>
    </alternativeName>
    <alternativeName>
        <fullName evidence="8">Mo-MPT guanylyltransferase</fullName>
    </alternativeName>
    <alternativeName>
        <fullName evidence="8">Molybdopterin guanylyltransferase</fullName>
    </alternativeName>
    <alternativeName>
        <fullName evidence="8">Molybdopterin-guanine dinucleotide synthase</fullName>
        <shortName evidence="8">MGD synthase</shortName>
    </alternativeName>
</protein>
<comment type="domain">
    <text evidence="8">The N-terminal domain determines nucleotide recognition and specific binding, while the C-terminal domain determines the specific binding to the target protein.</text>
</comment>
<comment type="similarity">
    <text evidence="8">Belongs to the MobA family.</text>
</comment>
<organism evidence="10 11">
    <name type="scientific">Tumebacillus amylolyticus</name>
    <dbReference type="NCBI Taxonomy" id="2801339"/>
    <lineage>
        <taxon>Bacteria</taxon>
        <taxon>Bacillati</taxon>
        <taxon>Bacillota</taxon>
        <taxon>Bacilli</taxon>
        <taxon>Bacillales</taxon>
        <taxon>Alicyclobacillaceae</taxon>
        <taxon>Tumebacillus</taxon>
    </lineage>
</organism>
<keyword evidence="11" id="KW-1185">Reference proteome</keyword>
<keyword evidence="10" id="KW-0548">Nucleotidyltransferase</keyword>
<reference evidence="10 11" key="1">
    <citation type="submission" date="2021-01" db="EMBL/GenBank/DDBJ databases">
        <title>Tumebacillus sp. strain ITR2 16S ribosomal RNA gene Genome sequencing and assembly.</title>
        <authorList>
            <person name="Kang M."/>
        </authorList>
    </citation>
    <scope>NUCLEOTIDE SEQUENCE [LARGE SCALE GENOMIC DNA]</scope>
    <source>
        <strain evidence="10 11">ITR2</strain>
    </source>
</reference>
<keyword evidence="7 8" id="KW-0501">Molybdenum cofactor biosynthesis</keyword>
<keyword evidence="4 8" id="KW-0547">Nucleotide-binding</keyword>
<dbReference type="InterPro" id="IPR029044">
    <property type="entry name" value="Nucleotide-diphossugar_trans"/>
</dbReference>
<dbReference type="CDD" id="cd02503">
    <property type="entry name" value="MobA"/>
    <property type="match status" value="1"/>
</dbReference>
<comment type="caution">
    <text evidence="10">The sequence shown here is derived from an EMBL/GenBank/DDBJ whole genome shotgun (WGS) entry which is preliminary data.</text>
</comment>
<gene>
    <name evidence="8" type="primary">mobA</name>
    <name evidence="10" type="ORF">JJB07_21675</name>
</gene>
<dbReference type="PANTHER" id="PTHR19136:SF81">
    <property type="entry name" value="MOLYBDENUM COFACTOR GUANYLYLTRANSFERASE"/>
    <property type="match status" value="1"/>
</dbReference>
<name>A0ABS1JG05_9BACL</name>
<evidence type="ECO:0000256" key="1">
    <source>
        <dbReference type="ARBA" id="ARBA00022490"/>
    </source>
</evidence>
<feature type="binding site" evidence="8">
    <location>
        <position position="90"/>
    </location>
    <ligand>
        <name>Mg(2+)</name>
        <dbReference type="ChEBI" id="CHEBI:18420"/>
    </ligand>
</feature>
<feature type="binding site" evidence="8">
    <location>
        <position position="90"/>
    </location>
    <ligand>
        <name>GTP</name>
        <dbReference type="ChEBI" id="CHEBI:37565"/>
    </ligand>
</feature>
<evidence type="ECO:0000256" key="4">
    <source>
        <dbReference type="ARBA" id="ARBA00022741"/>
    </source>
</evidence>
<dbReference type="PANTHER" id="PTHR19136">
    <property type="entry name" value="MOLYBDENUM COFACTOR GUANYLYLTRANSFERASE"/>
    <property type="match status" value="1"/>
</dbReference>
<evidence type="ECO:0000256" key="6">
    <source>
        <dbReference type="ARBA" id="ARBA00023134"/>
    </source>
</evidence>
<dbReference type="InterPro" id="IPR013482">
    <property type="entry name" value="Molybde_CF_guanTrfase"/>
</dbReference>
<evidence type="ECO:0000256" key="2">
    <source>
        <dbReference type="ARBA" id="ARBA00022679"/>
    </source>
</evidence>
<comment type="subcellular location">
    <subcellularLocation>
        <location evidence="8">Cytoplasm</location>
    </subcellularLocation>
</comment>
<dbReference type="InterPro" id="IPR025877">
    <property type="entry name" value="MobA-like_NTP_Trfase"/>
</dbReference>
<feature type="binding site" evidence="8">
    <location>
        <position position="12"/>
    </location>
    <ligand>
        <name>GTP</name>
        <dbReference type="ChEBI" id="CHEBI:37565"/>
    </ligand>
</feature>
<evidence type="ECO:0000313" key="11">
    <source>
        <dbReference type="Proteomes" id="UP000602284"/>
    </source>
</evidence>
<dbReference type="EC" id="2.7.7.77" evidence="8"/>
<keyword evidence="6 8" id="KW-0342">GTP-binding</keyword>
<accession>A0ABS1JG05</accession>
<dbReference type="RefSeq" id="WP_201638207.1">
    <property type="nucleotide sequence ID" value="NZ_JAEQNB010000009.1"/>
</dbReference>
<keyword evidence="5 8" id="KW-0460">Magnesium</keyword>
<dbReference type="Gene3D" id="3.90.550.10">
    <property type="entry name" value="Spore Coat Polysaccharide Biosynthesis Protein SpsA, Chain A"/>
    <property type="match status" value="1"/>
</dbReference>
<feature type="binding site" evidence="8">
    <location>
        <position position="60"/>
    </location>
    <ligand>
        <name>GTP</name>
        <dbReference type="ChEBI" id="CHEBI:37565"/>
    </ligand>
</feature>
<comment type="caution">
    <text evidence="8">Lacks conserved residue(s) required for the propagation of feature annotation.</text>
</comment>
<keyword evidence="3 8" id="KW-0479">Metal-binding</keyword>
<dbReference type="GO" id="GO:0016779">
    <property type="term" value="F:nucleotidyltransferase activity"/>
    <property type="evidence" value="ECO:0007669"/>
    <property type="project" value="UniProtKB-KW"/>
</dbReference>
<comment type="catalytic activity">
    <reaction evidence="8">
        <text>Mo-molybdopterin + GTP + H(+) = Mo-molybdopterin guanine dinucleotide + diphosphate</text>
        <dbReference type="Rhea" id="RHEA:34243"/>
        <dbReference type="ChEBI" id="CHEBI:15378"/>
        <dbReference type="ChEBI" id="CHEBI:33019"/>
        <dbReference type="ChEBI" id="CHEBI:37565"/>
        <dbReference type="ChEBI" id="CHEBI:71302"/>
        <dbReference type="ChEBI" id="CHEBI:71310"/>
        <dbReference type="EC" id="2.7.7.77"/>
    </reaction>
</comment>
<feature type="domain" description="MobA-like NTP transferase" evidence="9">
    <location>
        <begin position="2"/>
        <end position="157"/>
    </location>
</feature>
<keyword evidence="2 8" id="KW-0808">Transferase</keyword>
<evidence type="ECO:0000256" key="8">
    <source>
        <dbReference type="HAMAP-Rule" id="MF_00316"/>
    </source>
</evidence>
<comment type="function">
    <text evidence="8">Transfers a GMP moiety from GTP to Mo-molybdopterin (Mo-MPT) cofactor (Moco or molybdenum cofactor) to form Mo-molybdopterin guanine dinucleotide (Mo-MGD) cofactor.</text>
</comment>
<dbReference type="EMBL" id="JAEQNB010000009">
    <property type="protein sequence ID" value="MBL0389206.1"/>
    <property type="molecule type" value="Genomic_DNA"/>
</dbReference>
<evidence type="ECO:0000313" key="10">
    <source>
        <dbReference type="EMBL" id="MBL0389206.1"/>
    </source>
</evidence>